<evidence type="ECO:0000313" key="3">
    <source>
        <dbReference type="Proteomes" id="UP000467841"/>
    </source>
</evidence>
<name>A0A6D2IXY7_9BRAS</name>
<accession>A0A6D2IXY7</accession>
<feature type="compositionally biased region" description="Basic residues" evidence="1">
    <location>
        <begin position="62"/>
        <end position="73"/>
    </location>
</feature>
<sequence length="123" mass="13999">MRGLTPYSRFSTSIIQSVSSPAKKFKISSASPSDRITGMASIRSRTLTVSKSLAYNHSRITGQRRRRRHHPPQPHRQGPQSPRLRPHPSPALLTRVCSQWPEYPPRSLVEFVEGRLQVSEMEI</sequence>
<dbReference type="AlphaFoldDB" id="A0A6D2IXY7"/>
<evidence type="ECO:0000256" key="1">
    <source>
        <dbReference type="SAM" id="MobiDB-lite"/>
    </source>
</evidence>
<proteinExistence type="predicted"/>
<feature type="region of interest" description="Disordered" evidence="1">
    <location>
        <begin position="50"/>
        <end position="91"/>
    </location>
</feature>
<protein>
    <submittedName>
        <fullName evidence="2">Uncharacterized protein</fullName>
    </submittedName>
</protein>
<keyword evidence="3" id="KW-1185">Reference proteome</keyword>
<gene>
    <name evidence="2" type="ORF">MERR_LOCUS17571</name>
</gene>
<dbReference type="Proteomes" id="UP000467841">
    <property type="component" value="Unassembled WGS sequence"/>
</dbReference>
<dbReference type="EMBL" id="CACVBM020001094">
    <property type="protein sequence ID" value="CAA7030336.1"/>
    <property type="molecule type" value="Genomic_DNA"/>
</dbReference>
<feature type="compositionally biased region" description="Polar residues" evidence="1">
    <location>
        <begin position="50"/>
        <end position="61"/>
    </location>
</feature>
<reference evidence="2" key="1">
    <citation type="submission" date="2020-01" db="EMBL/GenBank/DDBJ databases">
        <authorList>
            <person name="Mishra B."/>
        </authorList>
    </citation>
    <scope>NUCLEOTIDE SEQUENCE [LARGE SCALE GENOMIC DNA]</scope>
</reference>
<comment type="caution">
    <text evidence="2">The sequence shown here is derived from an EMBL/GenBank/DDBJ whole genome shotgun (WGS) entry which is preliminary data.</text>
</comment>
<organism evidence="2 3">
    <name type="scientific">Microthlaspi erraticum</name>
    <dbReference type="NCBI Taxonomy" id="1685480"/>
    <lineage>
        <taxon>Eukaryota</taxon>
        <taxon>Viridiplantae</taxon>
        <taxon>Streptophyta</taxon>
        <taxon>Embryophyta</taxon>
        <taxon>Tracheophyta</taxon>
        <taxon>Spermatophyta</taxon>
        <taxon>Magnoliopsida</taxon>
        <taxon>eudicotyledons</taxon>
        <taxon>Gunneridae</taxon>
        <taxon>Pentapetalae</taxon>
        <taxon>rosids</taxon>
        <taxon>malvids</taxon>
        <taxon>Brassicales</taxon>
        <taxon>Brassicaceae</taxon>
        <taxon>Coluteocarpeae</taxon>
        <taxon>Microthlaspi</taxon>
    </lineage>
</organism>
<evidence type="ECO:0000313" key="2">
    <source>
        <dbReference type="EMBL" id="CAA7030336.1"/>
    </source>
</evidence>